<feature type="chain" id="PRO_5026070586" evidence="1">
    <location>
        <begin position="23"/>
        <end position="54"/>
    </location>
</feature>
<feature type="signal peptide" evidence="1">
    <location>
        <begin position="1"/>
        <end position="22"/>
    </location>
</feature>
<keyword evidence="3" id="KW-1185">Reference proteome</keyword>
<proteinExistence type="predicted"/>
<dbReference type="AlphaFoldDB" id="A0A6G0ZEI5"/>
<gene>
    <name evidence="2" type="ORF">FWK35_00000867</name>
</gene>
<feature type="non-terminal residue" evidence="2">
    <location>
        <position position="54"/>
    </location>
</feature>
<name>A0A6G0ZEI5_APHCR</name>
<evidence type="ECO:0000256" key="1">
    <source>
        <dbReference type="SAM" id="SignalP"/>
    </source>
</evidence>
<protein>
    <submittedName>
        <fullName evidence="2">Neurexin-4 isoform X2</fullName>
    </submittedName>
</protein>
<reference evidence="2 3" key="1">
    <citation type="submission" date="2019-08" db="EMBL/GenBank/DDBJ databases">
        <title>Whole genome of Aphis craccivora.</title>
        <authorList>
            <person name="Voronova N.V."/>
            <person name="Shulinski R.S."/>
            <person name="Bandarenka Y.V."/>
            <person name="Zhorov D.G."/>
            <person name="Warner D."/>
        </authorList>
    </citation>
    <scope>NUCLEOTIDE SEQUENCE [LARGE SCALE GENOMIC DNA]</scope>
    <source>
        <strain evidence="2">180601</strain>
        <tissue evidence="2">Whole Body</tissue>
    </source>
</reference>
<dbReference type="OrthoDB" id="8042752at2759"/>
<comment type="caution">
    <text evidence="2">The sequence shown here is derived from an EMBL/GenBank/DDBJ whole genome shotgun (WGS) entry which is preliminary data.</text>
</comment>
<organism evidence="2 3">
    <name type="scientific">Aphis craccivora</name>
    <name type="common">Cowpea aphid</name>
    <dbReference type="NCBI Taxonomy" id="307492"/>
    <lineage>
        <taxon>Eukaryota</taxon>
        <taxon>Metazoa</taxon>
        <taxon>Ecdysozoa</taxon>
        <taxon>Arthropoda</taxon>
        <taxon>Hexapoda</taxon>
        <taxon>Insecta</taxon>
        <taxon>Pterygota</taxon>
        <taxon>Neoptera</taxon>
        <taxon>Paraneoptera</taxon>
        <taxon>Hemiptera</taxon>
        <taxon>Sternorrhyncha</taxon>
        <taxon>Aphidomorpha</taxon>
        <taxon>Aphidoidea</taxon>
        <taxon>Aphididae</taxon>
        <taxon>Aphidini</taxon>
        <taxon>Aphis</taxon>
        <taxon>Aphis</taxon>
    </lineage>
</organism>
<evidence type="ECO:0000313" key="2">
    <source>
        <dbReference type="EMBL" id="KAF0769415.1"/>
    </source>
</evidence>
<dbReference type="Proteomes" id="UP000478052">
    <property type="component" value="Unassembled WGS sequence"/>
</dbReference>
<evidence type="ECO:0000313" key="3">
    <source>
        <dbReference type="Proteomes" id="UP000478052"/>
    </source>
</evidence>
<dbReference type="EMBL" id="VUJU01000601">
    <property type="protein sequence ID" value="KAF0769415.1"/>
    <property type="molecule type" value="Genomic_DNA"/>
</dbReference>
<sequence length="54" mass="5634">MSETLHIIIIAIAIGLCSNVKTDSDCGEPLLEKAVLKATSSLPDRGPENAILNG</sequence>
<accession>A0A6G0ZEI5</accession>
<keyword evidence="1" id="KW-0732">Signal</keyword>